<dbReference type="AlphaFoldDB" id="A0A0F9VS17"/>
<reference evidence="2" key="1">
    <citation type="journal article" date="2015" name="Nature">
        <title>Complex archaea that bridge the gap between prokaryotes and eukaryotes.</title>
        <authorList>
            <person name="Spang A."/>
            <person name="Saw J.H."/>
            <person name="Jorgensen S.L."/>
            <person name="Zaremba-Niedzwiedzka K."/>
            <person name="Martijn J."/>
            <person name="Lind A.E."/>
            <person name="van Eijk R."/>
            <person name="Schleper C."/>
            <person name="Guy L."/>
            <person name="Ettema T.J."/>
        </authorList>
    </citation>
    <scope>NUCLEOTIDE SEQUENCE</scope>
</reference>
<evidence type="ECO:0000313" key="2">
    <source>
        <dbReference type="EMBL" id="KKO06840.1"/>
    </source>
</evidence>
<sequence length="205" mass="22423">MNRPLLPVIGLRLGYERDRLGLTQVQLAEVAGVKIRAQQNYEGGKRAPNAEYILRLHEAGVDILFVLTGKRTPKAAPELPRLHSHDKTISATTAEAILKLIIPGKQKDADWYPGTDMPFVVSNVGNAQDGLNMVVFVCIDASLPEHVVARPVFLEVANVQPPVMLPRSRFRFSPGDAAVAAMGLKDAVTRVIKLRNQQQSTSLDA</sequence>
<feature type="domain" description="HTH cro/C1-type" evidence="1">
    <location>
        <begin position="17"/>
        <end position="66"/>
    </location>
</feature>
<dbReference type="SUPFAM" id="SSF47413">
    <property type="entry name" value="lambda repressor-like DNA-binding domains"/>
    <property type="match status" value="1"/>
</dbReference>
<evidence type="ECO:0000259" key="1">
    <source>
        <dbReference type="PROSITE" id="PS50943"/>
    </source>
</evidence>
<dbReference type="CDD" id="cd00093">
    <property type="entry name" value="HTH_XRE"/>
    <property type="match status" value="1"/>
</dbReference>
<comment type="caution">
    <text evidence="2">The sequence shown here is derived from an EMBL/GenBank/DDBJ whole genome shotgun (WGS) entry which is preliminary data.</text>
</comment>
<dbReference type="PROSITE" id="PS50943">
    <property type="entry name" value="HTH_CROC1"/>
    <property type="match status" value="1"/>
</dbReference>
<dbReference type="Gene3D" id="1.10.260.40">
    <property type="entry name" value="lambda repressor-like DNA-binding domains"/>
    <property type="match status" value="1"/>
</dbReference>
<protein>
    <recommendedName>
        <fullName evidence="1">HTH cro/C1-type domain-containing protein</fullName>
    </recommendedName>
</protein>
<gene>
    <name evidence="2" type="ORF">LCGC14_0060240</name>
</gene>
<dbReference type="InterPro" id="IPR001387">
    <property type="entry name" value="Cro/C1-type_HTH"/>
</dbReference>
<dbReference type="SMART" id="SM00530">
    <property type="entry name" value="HTH_XRE"/>
    <property type="match status" value="1"/>
</dbReference>
<dbReference type="Pfam" id="PF01381">
    <property type="entry name" value="HTH_3"/>
    <property type="match status" value="1"/>
</dbReference>
<name>A0A0F9VS17_9ZZZZ</name>
<dbReference type="GO" id="GO:0003677">
    <property type="term" value="F:DNA binding"/>
    <property type="evidence" value="ECO:0007669"/>
    <property type="project" value="InterPro"/>
</dbReference>
<dbReference type="InterPro" id="IPR010982">
    <property type="entry name" value="Lambda_DNA-bd_dom_sf"/>
</dbReference>
<accession>A0A0F9VS17</accession>
<organism evidence="2">
    <name type="scientific">marine sediment metagenome</name>
    <dbReference type="NCBI Taxonomy" id="412755"/>
    <lineage>
        <taxon>unclassified sequences</taxon>
        <taxon>metagenomes</taxon>
        <taxon>ecological metagenomes</taxon>
    </lineage>
</organism>
<proteinExistence type="predicted"/>
<dbReference type="EMBL" id="LAZR01000014">
    <property type="protein sequence ID" value="KKO06840.1"/>
    <property type="molecule type" value="Genomic_DNA"/>
</dbReference>